<reference evidence="8" key="1">
    <citation type="journal article" date="2019" name="Int. J. Syst. Evol. Microbiol.">
        <title>The Global Catalogue of Microorganisms (GCM) 10K type strain sequencing project: providing services to taxonomists for standard genome sequencing and annotation.</title>
        <authorList>
            <consortium name="The Broad Institute Genomics Platform"/>
            <consortium name="The Broad Institute Genome Sequencing Center for Infectious Disease"/>
            <person name="Wu L."/>
            <person name="Ma J."/>
        </authorList>
    </citation>
    <scope>NUCLEOTIDE SEQUENCE [LARGE SCALE GENOMIC DNA]</scope>
    <source>
        <strain evidence="8">NBRC 111368</strain>
    </source>
</reference>
<dbReference type="EMBL" id="JBHSWA010000001">
    <property type="protein sequence ID" value="MFC6641114.1"/>
    <property type="molecule type" value="Genomic_DNA"/>
</dbReference>
<gene>
    <name evidence="7" type="ORF">ACFQAU_04495</name>
</gene>
<dbReference type="InterPro" id="IPR050319">
    <property type="entry name" value="ABC_transp_ATP-bind"/>
</dbReference>
<keyword evidence="3" id="KW-0813">Transport</keyword>
<dbReference type="Gene3D" id="3.40.50.300">
    <property type="entry name" value="P-loop containing nucleotide triphosphate hydrolases"/>
    <property type="match status" value="1"/>
</dbReference>
<dbReference type="PANTHER" id="PTHR43776:SF7">
    <property type="entry name" value="D,D-DIPEPTIDE TRANSPORT ATP-BINDING PROTEIN DDPF-RELATED"/>
    <property type="match status" value="1"/>
</dbReference>
<dbReference type="RefSeq" id="WP_132446601.1">
    <property type="nucleotide sequence ID" value="NZ_JBHSWA010000001.1"/>
</dbReference>
<dbReference type="Pfam" id="PF08352">
    <property type="entry name" value="oligo_HPY"/>
    <property type="match status" value="1"/>
</dbReference>
<dbReference type="SUPFAM" id="SSF52540">
    <property type="entry name" value="P-loop containing nucleoside triphosphate hydrolases"/>
    <property type="match status" value="1"/>
</dbReference>
<dbReference type="InterPro" id="IPR017871">
    <property type="entry name" value="ABC_transporter-like_CS"/>
</dbReference>
<dbReference type="Pfam" id="PF00005">
    <property type="entry name" value="ABC_tran"/>
    <property type="match status" value="1"/>
</dbReference>
<proteinExistence type="inferred from homology"/>
<evidence type="ECO:0000256" key="2">
    <source>
        <dbReference type="ARBA" id="ARBA00005417"/>
    </source>
</evidence>
<feature type="domain" description="ABC transporter" evidence="6">
    <location>
        <begin position="11"/>
        <end position="261"/>
    </location>
</feature>
<evidence type="ECO:0000256" key="1">
    <source>
        <dbReference type="ARBA" id="ARBA00004417"/>
    </source>
</evidence>
<dbReference type="InterPro" id="IPR003593">
    <property type="entry name" value="AAA+_ATPase"/>
</dbReference>
<dbReference type="InterPro" id="IPR013563">
    <property type="entry name" value="Oligopep_ABC_C"/>
</dbReference>
<dbReference type="GO" id="GO:0005524">
    <property type="term" value="F:ATP binding"/>
    <property type="evidence" value="ECO:0007669"/>
    <property type="project" value="UniProtKB-KW"/>
</dbReference>
<keyword evidence="4" id="KW-0547">Nucleotide-binding</keyword>
<accession>A0ABW1YV34</accession>
<comment type="caution">
    <text evidence="7">The sequence shown here is derived from an EMBL/GenBank/DDBJ whole genome shotgun (WGS) entry which is preliminary data.</text>
</comment>
<comment type="subcellular location">
    <subcellularLocation>
        <location evidence="1">Cell inner membrane</location>
        <topology evidence="1">Peripheral membrane protein</topology>
    </subcellularLocation>
</comment>
<evidence type="ECO:0000256" key="4">
    <source>
        <dbReference type="ARBA" id="ARBA00022741"/>
    </source>
</evidence>
<evidence type="ECO:0000313" key="7">
    <source>
        <dbReference type="EMBL" id="MFC6641114.1"/>
    </source>
</evidence>
<name>A0ABW1YV34_9RHOB</name>
<keyword evidence="5 7" id="KW-0067">ATP-binding</keyword>
<dbReference type="PANTHER" id="PTHR43776">
    <property type="entry name" value="TRANSPORT ATP-BINDING PROTEIN"/>
    <property type="match status" value="1"/>
</dbReference>
<dbReference type="NCBIfam" id="TIGR01727">
    <property type="entry name" value="oligo_HPY"/>
    <property type="match status" value="1"/>
</dbReference>
<organism evidence="7 8">
    <name type="scientific">Sulfitobacter profundi</name>
    <dbReference type="NCBI Taxonomy" id="2679961"/>
    <lineage>
        <taxon>Bacteria</taxon>
        <taxon>Pseudomonadati</taxon>
        <taxon>Pseudomonadota</taxon>
        <taxon>Alphaproteobacteria</taxon>
        <taxon>Rhodobacterales</taxon>
        <taxon>Roseobacteraceae</taxon>
        <taxon>Sulfitobacter</taxon>
    </lineage>
</organism>
<dbReference type="InterPro" id="IPR027417">
    <property type="entry name" value="P-loop_NTPase"/>
</dbReference>
<comment type="similarity">
    <text evidence="2">Belongs to the ABC transporter superfamily.</text>
</comment>
<evidence type="ECO:0000259" key="6">
    <source>
        <dbReference type="PROSITE" id="PS50893"/>
    </source>
</evidence>
<dbReference type="InterPro" id="IPR003439">
    <property type="entry name" value="ABC_transporter-like_ATP-bd"/>
</dbReference>
<keyword evidence="8" id="KW-1185">Reference proteome</keyword>
<evidence type="ECO:0000313" key="8">
    <source>
        <dbReference type="Proteomes" id="UP001596403"/>
    </source>
</evidence>
<evidence type="ECO:0000256" key="3">
    <source>
        <dbReference type="ARBA" id="ARBA00022448"/>
    </source>
</evidence>
<dbReference type="CDD" id="cd03257">
    <property type="entry name" value="ABC_NikE_OppD_transporters"/>
    <property type="match status" value="1"/>
</dbReference>
<evidence type="ECO:0000256" key="5">
    <source>
        <dbReference type="ARBA" id="ARBA00022840"/>
    </source>
</evidence>
<dbReference type="SMART" id="SM00382">
    <property type="entry name" value="AAA"/>
    <property type="match status" value="1"/>
</dbReference>
<dbReference type="PROSITE" id="PS00211">
    <property type="entry name" value="ABC_TRANSPORTER_1"/>
    <property type="match status" value="1"/>
</dbReference>
<sequence>MTQTPPSQPVLSVRNLSKDYPIGSNLLGTKPAQLLRAVSDVSFDVAPGQTFGLVGESGCGKTTLGRCILRLIEPTDGEIVLAGTNITRLDAADMRPVRRDLQIVFQDPMSSLHPGMTIRRILVEGMRLLKLDAKATEARIRDLLELVQLPQDVADRYPHELSGGQRQRIGIARAISVDPKVVVLDEPVSALDVSIQAGVLNLLRDLQDRLGIAFLFIAHDLSVVRYISHRIAVMYLGQIVEVGAADALFAAPQHPYTQALLSAIPLADPRAERSRKRTMLKGDLPSPLNPPSGCRFRTRCPRAQPICAEVSPVLTPDADDHAVACHFPGPDPALDGIAPTIANSHNGADR</sequence>
<protein>
    <submittedName>
        <fullName evidence="7">ABC transporter ATP-binding protein</fullName>
    </submittedName>
</protein>
<dbReference type="PROSITE" id="PS50893">
    <property type="entry name" value="ABC_TRANSPORTER_2"/>
    <property type="match status" value="1"/>
</dbReference>
<dbReference type="Proteomes" id="UP001596403">
    <property type="component" value="Unassembled WGS sequence"/>
</dbReference>